<keyword evidence="5 6" id="KW-0067">ATP-binding</keyword>
<dbReference type="NCBIfam" id="TIGR02322">
    <property type="entry name" value="phosphon_PhnN"/>
    <property type="match status" value="1"/>
</dbReference>
<keyword evidence="8" id="KW-0418">Kinase</keyword>
<evidence type="ECO:0000313" key="8">
    <source>
        <dbReference type="EMBL" id="SMX47269.1"/>
    </source>
</evidence>
<dbReference type="Pfam" id="PF00625">
    <property type="entry name" value="Guanylate_kin"/>
    <property type="match status" value="1"/>
</dbReference>
<dbReference type="SMART" id="SM00072">
    <property type="entry name" value="GuKc"/>
    <property type="match status" value="1"/>
</dbReference>
<dbReference type="PROSITE" id="PS50052">
    <property type="entry name" value="GUANYLATE_KINASE_2"/>
    <property type="match status" value="1"/>
</dbReference>
<dbReference type="Proteomes" id="UP000202485">
    <property type="component" value="Unassembled WGS sequence"/>
</dbReference>
<dbReference type="GO" id="GO:0006015">
    <property type="term" value="P:5-phosphoribose 1-diphosphate biosynthetic process"/>
    <property type="evidence" value="ECO:0007669"/>
    <property type="project" value="UniProtKB-UniRule"/>
</dbReference>
<keyword evidence="4 6" id="KW-0547">Nucleotide-binding</keyword>
<reference evidence="9" key="1">
    <citation type="submission" date="2017-05" db="EMBL/GenBank/DDBJ databases">
        <authorList>
            <person name="Rodrigo-Torres L."/>
            <person name="Arahal R. D."/>
            <person name="Lucena T."/>
        </authorList>
    </citation>
    <scope>NUCLEOTIDE SEQUENCE [LARGE SCALE GENOMIC DNA]</scope>
    <source>
        <strain evidence="9">CECT 8715</strain>
    </source>
</reference>
<dbReference type="GO" id="GO:0005524">
    <property type="term" value="F:ATP binding"/>
    <property type="evidence" value="ECO:0007669"/>
    <property type="project" value="UniProtKB-KW"/>
</dbReference>
<evidence type="ECO:0000256" key="5">
    <source>
        <dbReference type="ARBA" id="ARBA00022840"/>
    </source>
</evidence>
<dbReference type="GO" id="GO:0033863">
    <property type="term" value="F:ribose 1,5-bisphosphate phosphokinase activity"/>
    <property type="evidence" value="ECO:0007669"/>
    <property type="project" value="UniProtKB-UniRule"/>
</dbReference>
<sequence length="184" mass="20113">MKMAPVIAVVGPSGVGKDSVIQALLARVPNFERVRRVITRPHGEGGEDFDRVSDRMFQTMVQDGSFVLYWAAHGLQYGIPVAITEQRQRADAVLVNLSRAVLPEAQKEFRELIVISLTADPKVLAQRLAVRGRESAADQARRLGRATAALSEGLNHVIEVDNSGSLDATVETILSGLQPERAYR</sequence>
<evidence type="ECO:0000256" key="3">
    <source>
        <dbReference type="ARBA" id="ARBA00022679"/>
    </source>
</evidence>
<dbReference type="GO" id="GO:0005829">
    <property type="term" value="C:cytosol"/>
    <property type="evidence" value="ECO:0007669"/>
    <property type="project" value="TreeGrafter"/>
</dbReference>
<organism evidence="8 9">
    <name type="scientific">Ruegeria arenilitoris</name>
    <dbReference type="NCBI Taxonomy" id="1173585"/>
    <lineage>
        <taxon>Bacteria</taxon>
        <taxon>Pseudomonadati</taxon>
        <taxon>Pseudomonadota</taxon>
        <taxon>Alphaproteobacteria</taxon>
        <taxon>Rhodobacterales</taxon>
        <taxon>Roseobacteraceae</taxon>
        <taxon>Ruegeria</taxon>
    </lineage>
</organism>
<evidence type="ECO:0000259" key="7">
    <source>
        <dbReference type="PROSITE" id="PS50052"/>
    </source>
</evidence>
<dbReference type="InterPro" id="IPR008145">
    <property type="entry name" value="GK/Ca_channel_bsu"/>
</dbReference>
<gene>
    <name evidence="6 8" type="primary">phnN</name>
    <name evidence="8" type="ORF">RUA8715_03042</name>
</gene>
<accession>A0A238KWW0</accession>
<dbReference type="UniPathway" id="UPA00087">
    <property type="reaction ID" value="UER00175"/>
</dbReference>
<proteinExistence type="inferred from homology"/>
<dbReference type="HAMAP" id="MF_00836">
    <property type="entry name" value="PhnN"/>
    <property type="match status" value="1"/>
</dbReference>
<comment type="similarity">
    <text evidence="6">Belongs to the ribose 1,5-bisphosphokinase family.</text>
</comment>
<dbReference type="InterPro" id="IPR008144">
    <property type="entry name" value="Guanylate_kin-like_dom"/>
</dbReference>
<dbReference type="OrthoDB" id="341217at2"/>
<dbReference type="SUPFAM" id="SSF52540">
    <property type="entry name" value="P-loop containing nucleoside triphosphate hydrolases"/>
    <property type="match status" value="1"/>
</dbReference>
<evidence type="ECO:0000256" key="4">
    <source>
        <dbReference type="ARBA" id="ARBA00022741"/>
    </source>
</evidence>
<dbReference type="GO" id="GO:0019634">
    <property type="term" value="P:organic phosphonate metabolic process"/>
    <property type="evidence" value="ECO:0007669"/>
    <property type="project" value="UniProtKB-UniRule"/>
</dbReference>
<name>A0A238KWW0_9RHOB</name>
<feature type="domain" description="Guanylate kinase-like" evidence="7">
    <location>
        <begin position="4"/>
        <end position="178"/>
    </location>
</feature>
<dbReference type="PANTHER" id="PTHR23117">
    <property type="entry name" value="GUANYLATE KINASE-RELATED"/>
    <property type="match status" value="1"/>
</dbReference>
<dbReference type="RefSeq" id="WP_093964548.1">
    <property type="nucleotide sequence ID" value="NZ_FXYG01000004.1"/>
</dbReference>
<evidence type="ECO:0000256" key="6">
    <source>
        <dbReference type="HAMAP-Rule" id="MF_00836"/>
    </source>
</evidence>
<comment type="pathway">
    <text evidence="2 6">Metabolic intermediate biosynthesis; 5-phospho-alpha-D-ribose 1-diphosphate biosynthesis; 5-phospho-alpha-D-ribose 1-diphosphate from D-ribose 5-phosphate (route II): step 3/3.</text>
</comment>
<evidence type="ECO:0000313" key="9">
    <source>
        <dbReference type="Proteomes" id="UP000202485"/>
    </source>
</evidence>
<comment type="function">
    <text evidence="6">Catalyzes the phosphorylation of ribose 1,5-bisphosphate to 5-phospho-D-ribosyl alpha-1-diphosphate (PRPP).</text>
</comment>
<dbReference type="AlphaFoldDB" id="A0A238KWW0"/>
<dbReference type="Gene3D" id="3.40.50.300">
    <property type="entry name" value="P-loop containing nucleotide triphosphate hydrolases"/>
    <property type="match status" value="1"/>
</dbReference>
<protein>
    <recommendedName>
        <fullName evidence="6">Ribose 1,5-bisphosphate phosphokinase PhnN</fullName>
        <ecNumber evidence="6">2.7.4.23</ecNumber>
    </recommendedName>
    <alternativeName>
        <fullName evidence="6">Ribose 1,5-bisphosphokinase</fullName>
    </alternativeName>
</protein>
<comment type="catalytic activity">
    <reaction evidence="1 6">
        <text>alpha-D-ribose 1,5-bisphosphate + ATP = 5-phospho-alpha-D-ribose 1-diphosphate + ADP</text>
        <dbReference type="Rhea" id="RHEA:20109"/>
        <dbReference type="ChEBI" id="CHEBI:30616"/>
        <dbReference type="ChEBI" id="CHEBI:58017"/>
        <dbReference type="ChEBI" id="CHEBI:68688"/>
        <dbReference type="ChEBI" id="CHEBI:456216"/>
        <dbReference type="EC" id="2.7.4.23"/>
    </reaction>
</comment>
<dbReference type="InterPro" id="IPR027417">
    <property type="entry name" value="P-loop_NTPase"/>
</dbReference>
<evidence type="ECO:0000256" key="2">
    <source>
        <dbReference type="ARBA" id="ARBA00005069"/>
    </source>
</evidence>
<keyword evidence="3 6" id="KW-0808">Transferase</keyword>
<dbReference type="InterPro" id="IPR012699">
    <property type="entry name" value="PhnN"/>
</dbReference>
<evidence type="ECO:0000256" key="1">
    <source>
        <dbReference type="ARBA" id="ARBA00000373"/>
    </source>
</evidence>
<keyword evidence="9" id="KW-1185">Reference proteome</keyword>
<dbReference type="EMBL" id="FXYG01000004">
    <property type="protein sequence ID" value="SMX47269.1"/>
    <property type="molecule type" value="Genomic_DNA"/>
</dbReference>
<dbReference type="EC" id="2.7.4.23" evidence="6"/>
<dbReference type="PANTHER" id="PTHR23117:SF8">
    <property type="entry name" value="RIBOSE 1,5-BISPHOSPHATE PHOSPHOKINASE PHNN"/>
    <property type="match status" value="1"/>
</dbReference>
<feature type="binding site" evidence="6">
    <location>
        <begin position="11"/>
        <end position="18"/>
    </location>
    <ligand>
        <name>ATP</name>
        <dbReference type="ChEBI" id="CHEBI:30616"/>
    </ligand>
</feature>